<evidence type="ECO:0000313" key="3">
    <source>
        <dbReference type="EMBL" id="QOR57751.1"/>
    </source>
</evidence>
<dbReference type="KEGG" id="vg:65131910"/>
<accession>A0A7M1RV35</accession>
<protein>
    <recommendedName>
        <fullName evidence="2">DUF7831 domain-containing protein</fullName>
    </recommendedName>
</protein>
<reference evidence="3 4" key="1">
    <citation type="submission" date="2020-07" db="EMBL/GenBank/DDBJ databases">
        <title>Taxonomic proposal: Crassvirales, a new order of highly abundant and diverse bacterial viruses.</title>
        <authorList>
            <person name="Shkoporov A.N."/>
            <person name="Stockdale S.R."/>
            <person name="Guerin E."/>
            <person name="Ross R.P."/>
            <person name="Hill C."/>
        </authorList>
    </citation>
    <scope>NUCLEOTIDE SEQUENCE [LARGE SCALE GENOMIC DNA]</scope>
</reference>
<dbReference type="GeneID" id="65131910"/>
<dbReference type="EMBL" id="MT774409">
    <property type="protein sequence ID" value="QOR57751.1"/>
    <property type="molecule type" value="Genomic_DNA"/>
</dbReference>
<dbReference type="SUPFAM" id="SSF143990">
    <property type="entry name" value="YbiA-like"/>
    <property type="match status" value="1"/>
</dbReference>
<dbReference type="InterPro" id="IPR037238">
    <property type="entry name" value="YbiA-like_sf"/>
</dbReference>
<dbReference type="InterPro" id="IPR057153">
    <property type="entry name" value="DUF7831"/>
</dbReference>
<evidence type="ECO:0000313" key="4">
    <source>
        <dbReference type="Proteomes" id="UP000594129"/>
    </source>
</evidence>
<evidence type="ECO:0000256" key="1">
    <source>
        <dbReference type="SAM" id="Coils"/>
    </source>
</evidence>
<dbReference type="RefSeq" id="YP_010113391.1">
    <property type="nucleotide sequence ID" value="NC_055902.1"/>
</dbReference>
<feature type="domain" description="DUF7831" evidence="2">
    <location>
        <begin position="978"/>
        <end position="1119"/>
    </location>
</feature>
<dbReference type="CDD" id="cd15457">
    <property type="entry name" value="NADAR"/>
    <property type="match status" value="1"/>
</dbReference>
<organism evidence="3 4">
    <name type="scientific">uncultured phage cr131_1</name>
    <dbReference type="NCBI Taxonomy" id="2772093"/>
    <lineage>
        <taxon>Viruses</taxon>
        <taxon>Duplodnaviria</taxon>
        <taxon>Heunggongvirae</taxon>
        <taxon>Uroviricota</taxon>
        <taxon>Caudoviricetes</taxon>
        <taxon>Crassvirales</taxon>
        <taxon>Suoliviridae</taxon>
        <taxon>Oafivirinae</taxon>
        <taxon>Cacepaovirus</taxon>
        <taxon>Cacepaovirus simiae</taxon>
    </lineage>
</organism>
<dbReference type="Proteomes" id="UP000594129">
    <property type="component" value="Segment"/>
</dbReference>
<feature type="coiled-coil region" evidence="1">
    <location>
        <begin position="1269"/>
        <end position="1296"/>
    </location>
</feature>
<keyword evidence="4" id="KW-1185">Reference proteome</keyword>
<dbReference type="InterPro" id="IPR012816">
    <property type="entry name" value="NADAR"/>
</dbReference>
<proteinExistence type="predicted"/>
<keyword evidence="1" id="KW-0175">Coiled coil</keyword>
<name>A0A7M1RV35_9CAUD</name>
<sequence>MFDIDHLYLASYNYQTDENGNVHEVVGGESKEAYQNKLIDCMMTLLKDTENSINSLFKSIDNDTTLAKSIADQIPTSSSTKYLAYNFGTLHEQAERRLDYITGKFGIGPFALNVTNHVLTCLFGVRFRDTEFNRATGIFNFDKLVDYDGNAISSWISAFINAHVDIVKDPWVSRMGIDKFTYNMVNLLVRSGYGEAGMWFIAQPIIRDMATASSNAESQFSRDVSKYSSVYAAQKDAVAQSVLQYLSKDEASEDNLKKYIESSPINLNTRINAVNYIRNNQEVLKLIAINPGADTVTVDGVLYDVKDVQKNVFYAWKTLEKYSLALNMLVQYTKIDTKKEGKTFLEMLRYLDQYTKLTTDERSLWDLDSILRLVQNTWIDSKTEDACNYPFKVLGAQMFNANRTFINKLVLPITRALQGTDSSLNTDLMNEISLALLTRIKSMYIVDYAKRVLGKTDQDLTNLFIGNWCMNHRFSMLWDAIRNNPKYARLKDNQLLTHLYALPEEQSVYVDGKEVMRPAFLSISDSIEDSKLNTKLMKDAWEDLLRDPDVNVQNFAKDLIVYSFLSTGEYSGWNKLFKYVPESWRTGQIGDIPNNMNSFADYIRTQLSDESFMLTTMDQYLEEIIANHYLDYKFSRRVNMQNKDGSSNFIKINKTIAIGARVTDMANLPIFITTVVPGRSGRNASDYVAYRLAYTITVNEDSKTYGYPVYVRCSRKGYTSSDKRNNIYEYGWHFNYAENERIEYANFDYDAGIKRVTDYLNSNIIQLNDLKTRLPELSDAIAKVYVGMPAENINPIDSAPEQLPQQTGPVNVYYGTGDNISLSNFAWRQFDTRIGQFNTVEGAFQACKLWYTKGLKYVIRDSNGRITKFTDEGVRILNALQKASGAEARKIGRSIQGLNVTEWDKMSDGIFEDLMRRSFEQNESARDELVSTGNRLITHIGRDGKEEDNGRFSRILTKIRDEFASLRPPVSSKIFTPGLYTRQAVENDRKTLYIFTDNTDRDSGSKLIDPNSEYAKKYGKDKHYPTVTQATIRGLDNAMPLSTQRWYNAEHKGEKGRWTDNDFAEFKKVIDAEIQDIMDKWDTGNYERLAVGGTDGFFNSGISNITITRTPKLYQYLKQKVQELYKHVDEDATKSTLKGPLNQHNTDQFGTISEQVSTLNSNKTILGYLIEHKELLQSTTQFTKTKKIAKNYQEYIDVILKYFDIGYTTSRIGKDAAGQVILKLHIRVDEDSDLFDAMKDNNLSERDLLNALYALAEHNTDAANIKGTIIMSQEEVDNLIKELKAVNETAGEIMEKYFDGSYLGYGDEIYNKTGVVVDKKFLSDYNFMMNHKLYLNMYRTLAEYIHGIYDEFQLTLETDKYDLSDLMSVDSTFDNINQLELFSDEDMKEAKEMKKYCKGGN</sequence>
<dbReference type="Pfam" id="PF25176">
    <property type="entry name" value="DUF7831"/>
    <property type="match status" value="1"/>
</dbReference>
<dbReference type="Gene3D" id="1.10.357.40">
    <property type="entry name" value="YbiA-like"/>
    <property type="match status" value="1"/>
</dbReference>
<evidence type="ECO:0000259" key="2">
    <source>
        <dbReference type="Pfam" id="PF25176"/>
    </source>
</evidence>